<feature type="domain" description="Tripeptidyl peptidase II second Ig-like" evidence="10">
    <location>
        <begin position="850"/>
        <end position="1032"/>
    </location>
</feature>
<dbReference type="InterPro" id="IPR046939">
    <property type="entry name" value="TPPII_C_sf"/>
</dbReference>
<evidence type="ECO:0000256" key="7">
    <source>
        <dbReference type="ARBA" id="ARBA00022825"/>
    </source>
</evidence>
<keyword evidence="14" id="KW-1185">Reference proteome</keyword>
<keyword evidence="6 8" id="KW-0378">Hydrolase</keyword>
<dbReference type="InterPro" id="IPR022229">
    <property type="entry name" value="TPPII_Ig-like-2"/>
</dbReference>
<protein>
    <recommendedName>
        <fullName evidence="3">tripeptidyl-peptidase II</fullName>
        <ecNumber evidence="3">3.4.14.10</ecNumber>
    </recommendedName>
</protein>
<keyword evidence="4" id="KW-0031">Aminopeptidase</keyword>
<dbReference type="Proteomes" id="UP000030693">
    <property type="component" value="Unassembled WGS sequence"/>
</dbReference>
<dbReference type="GO" id="GO:0004252">
    <property type="term" value="F:serine-type endopeptidase activity"/>
    <property type="evidence" value="ECO:0007669"/>
    <property type="project" value="UniProtKB-UniRule"/>
</dbReference>
<dbReference type="Gene3D" id="3.40.50.200">
    <property type="entry name" value="Peptidase S8/S53 domain"/>
    <property type="match status" value="2"/>
</dbReference>
<dbReference type="EC" id="3.4.14.10" evidence="3"/>
<dbReference type="PANTHER" id="PTHR43806">
    <property type="entry name" value="PEPTIDASE S8"/>
    <property type="match status" value="1"/>
</dbReference>
<dbReference type="InterPro" id="IPR022398">
    <property type="entry name" value="Peptidase_S8_His-AS"/>
</dbReference>
<dbReference type="RefSeq" id="XP_009498026.1">
    <property type="nucleotide sequence ID" value="XM_009499751.1"/>
</dbReference>
<evidence type="ECO:0000256" key="2">
    <source>
        <dbReference type="ARBA" id="ARBA00011073"/>
    </source>
</evidence>
<dbReference type="PRINTS" id="PR00723">
    <property type="entry name" value="SUBTILISIN"/>
</dbReference>
<dbReference type="SUPFAM" id="SSF52743">
    <property type="entry name" value="Subtilisin-like"/>
    <property type="match status" value="1"/>
</dbReference>
<feature type="domain" description="Tripeptidyl-peptidase II galactose-binding" evidence="12">
    <location>
        <begin position="706"/>
        <end position="794"/>
    </location>
</feature>
<dbReference type="InterPro" id="IPR000209">
    <property type="entry name" value="Peptidase_S8/S53_dom"/>
</dbReference>
<feature type="active site" description="Charge relay system" evidence="8">
    <location>
        <position position="485"/>
    </location>
</feature>
<feature type="domain" description="Peptidase S8/S53" evidence="9">
    <location>
        <begin position="54"/>
        <end position="536"/>
    </location>
</feature>
<feature type="active site" description="Charge relay system" evidence="8">
    <location>
        <position position="63"/>
    </location>
</feature>
<dbReference type="Pfam" id="PF12580">
    <property type="entry name" value="TPPII"/>
    <property type="match status" value="1"/>
</dbReference>
<dbReference type="GO" id="GO:0008240">
    <property type="term" value="F:tripeptidyl-peptidase activity"/>
    <property type="evidence" value="ECO:0007669"/>
    <property type="project" value="UniProtKB-EC"/>
</dbReference>
<feature type="active site" description="Charge relay system" evidence="8">
    <location>
        <position position="300"/>
    </location>
</feature>
<dbReference type="InterPro" id="IPR050131">
    <property type="entry name" value="Peptidase_S8_subtilisin-like"/>
</dbReference>
<name>A0A058Z021_FONAL</name>
<organism evidence="13">
    <name type="scientific">Fonticula alba</name>
    <name type="common">Slime mold</name>
    <dbReference type="NCBI Taxonomy" id="691883"/>
    <lineage>
        <taxon>Eukaryota</taxon>
        <taxon>Rotosphaerida</taxon>
        <taxon>Fonticulaceae</taxon>
        <taxon>Fonticula</taxon>
    </lineage>
</organism>
<comment type="similarity">
    <text evidence="2 8">Belongs to the peptidase S8 family.</text>
</comment>
<evidence type="ECO:0000259" key="12">
    <source>
        <dbReference type="Pfam" id="PF21316"/>
    </source>
</evidence>
<evidence type="ECO:0000256" key="5">
    <source>
        <dbReference type="ARBA" id="ARBA00022670"/>
    </source>
</evidence>
<dbReference type="Gene3D" id="1.25.40.710">
    <property type="match status" value="1"/>
</dbReference>
<dbReference type="InterPro" id="IPR036852">
    <property type="entry name" value="Peptidase_S8/S53_dom_sf"/>
</dbReference>
<dbReference type="Pfam" id="PF00082">
    <property type="entry name" value="Peptidase_S8"/>
    <property type="match status" value="1"/>
</dbReference>
<evidence type="ECO:0000259" key="9">
    <source>
        <dbReference type="Pfam" id="PF00082"/>
    </source>
</evidence>
<evidence type="ECO:0000313" key="14">
    <source>
        <dbReference type="Proteomes" id="UP000030693"/>
    </source>
</evidence>
<dbReference type="InterPro" id="IPR015500">
    <property type="entry name" value="Peptidase_S8_subtilisin-rel"/>
</dbReference>
<evidence type="ECO:0000259" key="11">
    <source>
        <dbReference type="Pfam" id="PF21223"/>
    </source>
</evidence>
<evidence type="ECO:0000256" key="3">
    <source>
        <dbReference type="ARBA" id="ARBA00012462"/>
    </source>
</evidence>
<dbReference type="PANTHER" id="PTHR43806:SF14">
    <property type="entry name" value="TRIPEPTIDYL-PEPTIDASE 2"/>
    <property type="match status" value="1"/>
</dbReference>
<comment type="catalytic activity">
    <reaction evidence="1">
        <text>Release of an N-terminal tripeptide from a polypeptide.</text>
        <dbReference type="EC" id="3.4.14.10"/>
    </reaction>
</comment>
<dbReference type="InterPro" id="IPR048383">
    <property type="entry name" value="TPPII_Ig-like-1"/>
</dbReference>
<dbReference type="InterPro" id="IPR023828">
    <property type="entry name" value="Peptidase_S8_Ser-AS"/>
</dbReference>
<dbReference type="InterPro" id="IPR048384">
    <property type="entry name" value="TPPII_GBD"/>
</dbReference>
<dbReference type="GO" id="GO:0005829">
    <property type="term" value="C:cytosol"/>
    <property type="evidence" value="ECO:0007669"/>
    <property type="project" value="TreeGrafter"/>
</dbReference>
<evidence type="ECO:0000256" key="4">
    <source>
        <dbReference type="ARBA" id="ARBA00022438"/>
    </source>
</evidence>
<dbReference type="GO" id="GO:0004177">
    <property type="term" value="F:aminopeptidase activity"/>
    <property type="evidence" value="ECO:0007669"/>
    <property type="project" value="UniProtKB-KW"/>
</dbReference>
<proteinExistence type="inferred from homology"/>
<dbReference type="OrthoDB" id="10256524at2759"/>
<evidence type="ECO:0000256" key="8">
    <source>
        <dbReference type="PROSITE-ProRule" id="PRU01240"/>
    </source>
</evidence>
<dbReference type="GeneID" id="20530707"/>
<keyword evidence="7 8" id="KW-0720">Serine protease</keyword>
<gene>
    <name evidence="13" type="ORF">H696_05982</name>
</gene>
<dbReference type="GO" id="GO:0006508">
    <property type="term" value="P:proteolysis"/>
    <property type="evidence" value="ECO:0007669"/>
    <property type="project" value="UniProtKB-KW"/>
</dbReference>
<dbReference type="Gene3D" id="2.60.40.3170">
    <property type="match status" value="1"/>
</dbReference>
<dbReference type="eggNOG" id="KOG1114">
    <property type="taxonomic scope" value="Eukaryota"/>
</dbReference>
<evidence type="ECO:0000313" key="13">
    <source>
        <dbReference type="EMBL" id="KCV67585.1"/>
    </source>
</evidence>
<feature type="domain" description="Tripeptidyl-peptidase II first Ig-like" evidence="11">
    <location>
        <begin position="558"/>
        <end position="681"/>
    </location>
</feature>
<evidence type="ECO:0000256" key="6">
    <source>
        <dbReference type="ARBA" id="ARBA00022801"/>
    </source>
</evidence>
<dbReference type="PROSITE" id="PS51892">
    <property type="entry name" value="SUBTILASE"/>
    <property type="match status" value="1"/>
</dbReference>
<evidence type="ECO:0000259" key="10">
    <source>
        <dbReference type="Pfam" id="PF12580"/>
    </source>
</evidence>
<dbReference type="OMA" id="SLRDFQC"/>
<accession>A0A058Z021</accession>
<evidence type="ECO:0000256" key="1">
    <source>
        <dbReference type="ARBA" id="ARBA00001910"/>
    </source>
</evidence>
<reference evidence="13" key="1">
    <citation type="submission" date="2013-04" db="EMBL/GenBank/DDBJ databases">
        <title>The Genome Sequence of Fonticula alba ATCC 38817.</title>
        <authorList>
            <consortium name="The Broad Institute Genomics Platform"/>
            <person name="Russ C."/>
            <person name="Cuomo C."/>
            <person name="Burger G."/>
            <person name="Gray M.W."/>
            <person name="Holland P.W.H."/>
            <person name="King N."/>
            <person name="Lang F.B.F."/>
            <person name="Roger A.J."/>
            <person name="Ruiz-Trillo I."/>
            <person name="Brown M."/>
            <person name="Walker B."/>
            <person name="Young S."/>
            <person name="Zeng Q."/>
            <person name="Gargeya S."/>
            <person name="Fitzgerald M."/>
            <person name="Haas B."/>
            <person name="Abouelleil A."/>
            <person name="Allen A.W."/>
            <person name="Alvarado L."/>
            <person name="Arachchi H.M."/>
            <person name="Berlin A.M."/>
            <person name="Chapman S.B."/>
            <person name="Gainer-Dewar J."/>
            <person name="Goldberg J."/>
            <person name="Griggs A."/>
            <person name="Gujja S."/>
            <person name="Hansen M."/>
            <person name="Howarth C."/>
            <person name="Imamovic A."/>
            <person name="Ireland A."/>
            <person name="Larimer J."/>
            <person name="McCowan C."/>
            <person name="Murphy C."/>
            <person name="Pearson M."/>
            <person name="Poon T.W."/>
            <person name="Priest M."/>
            <person name="Roberts A."/>
            <person name="Saif S."/>
            <person name="Shea T."/>
            <person name="Sisk P."/>
            <person name="Sykes S."/>
            <person name="Wortman J."/>
            <person name="Nusbaum C."/>
            <person name="Birren B."/>
        </authorList>
    </citation>
    <scope>NUCLEOTIDE SEQUENCE [LARGE SCALE GENOMIC DNA]</scope>
    <source>
        <strain evidence="13">ATCC 38817</strain>
    </source>
</reference>
<sequence>MASWAPPVMHTPSTSCEAASAAAIPTTPFPAASLLPKQETEALAFMTKFPESDGRGVVVAVFDTGVDPAADGFQVTTDGKPKVLDVVDCTGAGDVDTTHVAKLAEGSLEVTGLTGRTLKLNTAWKIPNGEVRLGVKRLFDILPEPLVKRLQSERATEWENKQNTLLTRARVALNDFEASLQQPANGESKDAPPCQASSPQEQALRRAELTQRLALLKELQSQYKDLGPVYDVVTFFDGQHWRAAVDVSEEGNLTQAEAYTNFRTERKYGRFFAEADQMSYAINIFDEGRVTNIVTTCGSHGSHVAGIIGAHYPNDPSLNGVAPGCQIISVKIGDDRLDSTETNNALVRGLYYAANSGAHMINLSYGEPARVFGSGRFHDILAKLVEEKNILFIAAAGNCGPALSTLGAPVTISRHILAIGAYLAPSFADSAHSYLDGIVETPYSWTSRGPALDNSTGITVCAPGGAYAAVPTWCLQNRQLMEGTSMASPNACGGIALLLSRLLARGMPYSHARIRRAIENTARSVNRGTPLDYGSGLLQVCRAFDYLDKFQALPDEDVDFRVMVPDGGAMARGIYLREPHDTLHNRQLAVQIRPHVRNENGNVSSNNRVRIDLEQKLLLSATASWIQCPGHLFLTHGGRGFETRVACAQLEPGRVHYGEIHAFDSAHPERGPLFRVPVTVVMPMPVPEVAPGLPQTGVLPATTVTFAPGDVHRHFIRVPDGATYVDVILRGNNAEESTRYFVQMMQRLPNMHHLNTMLRKFMIIGSEQETRISRAVAPGHTLELALSHYWTSTGRSSLTYEVRFHSVALLAAGSGIASDRNIAGGATLNISPAEHFARVDVASALVPERALALSASFGTVRQSLRPVSRKVAALGERERVWDAKQVFALTVEYALKVSAEQAGLGAVITFPGFYDMLYDLPVESRQCYVYDSQKQKVQYSDAHTPTPVSLAEGSYVVQLCVSHDKLDLLEKFNEFLCQVDFRLKEPVSVSVFNSPDKAMTGEGAIRTLDLVPRRRTPLYVRAPALSALPKAASPGDLLIGKCSIGPTGNEDAATVVELSYAVPPTVTPTPDALEEQLSRGKPADPATEANKKMVDLYKSVLEGELKLLAHFRAEKDWAKFDALIKTMETAYQSLDDALHFFTIKLKLAQADAVVARGGDAPDYKKLLADAGEILALFDVPALELFRARRKNGDLKPTAVDAEADKALTAIHALYVDVLLLQAEALSKLGDDKDTLQALEQTLARLDQATTAKDNKKYADKLVHFENVARNRPAMAFSLFSQSTGKFRAGQNEFNLPKDSYQTRIELLEKLGWDLWVNYFKAIKTVRYPPAYELF</sequence>
<dbReference type="InterPro" id="IPR046940">
    <property type="entry name" value="TPPII_Ig-like_sf"/>
</dbReference>
<dbReference type="EMBL" id="KB932216">
    <property type="protein sequence ID" value="KCV67585.1"/>
    <property type="molecule type" value="Genomic_DNA"/>
</dbReference>
<dbReference type="PROSITE" id="PS00138">
    <property type="entry name" value="SUBTILASE_SER"/>
    <property type="match status" value="1"/>
</dbReference>
<keyword evidence="5 8" id="KW-0645">Protease</keyword>
<dbReference type="PROSITE" id="PS00137">
    <property type="entry name" value="SUBTILASE_HIS"/>
    <property type="match status" value="1"/>
</dbReference>
<dbReference type="Pfam" id="PF21223">
    <property type="entry name" value="TPPII_Ig-like-1"/>
    <property type="match status" value="1"/>
</dbReference>
<dbReference type="Pfam" id="PF21316">
    <property type="entry name" value="TPPII_GBD"/>
    <property type="match status" value="1"/>
</dbReference>